<evidence type="ECO:0000256" key="4">
    <source>
        <dbReference type="ARBA" id="ARBA00022801"/>
    </source>
</evidence>
<dbReference type="InterPro" id="IPR056304">
    <property type="entry name" value="Lip-like_C"/>
</dbReference>
<feature type="domain" description="Lipase-like C-terminal" evidence="6">
    <location>
        <begin position="169"/>
        <end position="363"/>
    </location>
</feature>
<dbReference type="EMBL" id="JAULSU010000006">
    <property type="protein sequence ID" value="KAK0613354.1"/>
    <property type="molecule type" value="Genomic_DNA"/>
</dbReference>
<comment type="subcellular location">
    <subcellularLocation>
        <location evidence="1">Secreted</location>
    </subcellularLocation>
</comment>
<keyword evidence="5" id="KW-0443">Lipid metabolism</keyword>
<dbReference type="InterPro" id="IPR029058">
    <property type="entry name" value="AB_hydrolase_fold"/>
</dbReference>
<sequence>MSDNASRTGTDPVNAFIRADNSGIRKLQNVIRELREEFPGGLQQKTPIVLVPGFAGWGKPFLGAVNYFGGFSDLAAVLEAQGYIVISARLSPLSSNKERACELFQQLSNIEINAAGKGSGFEKAGDPAVPVPVSVDYGNLPLNSLQPKLAPETWPAVVHGSDRFPKPWKWSKTNRLTFICHSQGGTTVRLLLHYLSGGAPDDLPQFPTDDHRARAKAVITLGTPHKGTTVTDLAHFLLKDDVTKSAIVDLVTSCSFASRTSRIYDLGLDHWGFTRSGQETYLQMRERIGPAVLSWWNGTVNGLYDNSLPGVSALDILTASSSLNQSPTYFFTMAFCATVPFPKRTLTHQDVQEFFDLFPAGKLAGLLGIPHFAVKVLNVANWVSISPPIVKVLGWVTHVARRHLKEMHYFSQIPVPGEQIPRADMLLVLAPFAYGMGGLAGNDNKEWGRNDGIVNTVSMDGPDGWVKGATGFVDEVRMGRGKGGWWWYFGENNTVDHADQIGVFTDPVTNEEVEVMYKLFAELADQIP</sequence>
<organism evidence="7 8">
    <name type="scientific">Immersiella caudata</name>
    <dbReference type="NCBI Taxonomy" id="314043"/>
    <lineage>
        <taxon>Eukaryota</taxon>
        <taxon>Fungi</taxon>
        <taxon>Dikarya</taxon>
        <taxon>Ascomycota</taxon>
        <taxon>Pezizomycotina</taxon>
        <taxon>Sordariomycetes</taxon>
        <taxon>Sordariomycetidae</taxon>
        <taxon>Sordariales</taxon>
        <taxon>Lasiosphaeriaceae</taxon>
        <taxon>Immersiella</taxon>
    </lineage>
</organism>
<evidence type="ECO:0000256" key="2">
    <source>
        <dbReference type="ARBA" id="ARBA00022525"/>
    </source>
</evidence>
<dbReference type="Proteomes" id="UP001175000">
    <property type="component" value="Unassembled WGS sequence"/>
</dbReference>
<gene>
    <name evidence="7" type="ORF">B0T14DRAFT_485001</name>
</gene>
<proteinExistence type="predicted"/>
<evidence type="ECO:0000313" key="7">
    <source>
        <dbReference type="EMBL" id="KAK0613354.1"/>
    </source>
</evidence>
<dbReference type="GO" id="GO:0016787">
    <property type="term" value="F:hydrolase activity"/>
    <property type="evidence" value="ECO:0007669"/>
    <property type="project" value="UniProtKB-KW"/>
</dbReference>
<keyword evidence="3" id="KW-0732">Signal</keyword>
<dbReference type="GO" id="GO:0005576">
    <property type="term" value="C:extracellular region"/>
    <property type="evidence" value="ECO:0007669"/>
    <property type="project" value="UniProtKB-SubCell"/>
</dbReference>
<dbReference type="PANTHER" id="PTHR34043">
    <property type="entry name" value="ALPHA/BETA-HYDROLASES SUPERFAMILY PROTEIN"/>
    <property type="match status" value="1"/>
</dbReference>
<evidence type="ECO:0000256" key="5">
    <source>
        <dbReference type="ARBA" id="ARBA00023098"/>
    </source>
</evidence>
<dbReference type="Gene3D" id="3.40.50.1820">
    <property type="entry name" value="alpha/beta hydrolase"/>
    <property type="match status" value="1"/>
</dbReference>
<evidence type="ECO:0000259" key="6">
    <source>
        <dbReference type="Pfam" id="PF24708"/>
    </source>
</evidence>
<evidence type="ECO:0000313" key="8">
    <source>
        <dbReference type="Proteomes" id="UP001175000"/>
    </source>
</evidence>
<evidence type="ECO:0000256" key="1">
    <source>
        <dbReference type="ARBA" id="ARBA00004613"/>
    </source>
</evidence>
<accession>A0AA40BTS9</accession>
<dbReference type="Pfam" id="PF24708">
    <property type="entry name" value="Lip_C"/>
    <property type="match status" value="1"/>
</dbReference>
<keyword evidence="2" id="KW-0964">Secreted</keyword>
<reference evidence="7" key="1">
    <citation type="submission" date="2023-06" db="EMBL/GenBank/DDBJ databases">
        <title>Genome-scale phylogeny and comparative genomics of the fungal order Sordariales.</title>
        <authorList>
            <consortium name="Lawrence Berkeley National Laboratory"/>
            <person name="Hensen N."/>
            <person name="Bonometti L."/>
            <person name="Westerberg I."/>
            <person name="Brannstrom I.O."/>
            <person name="Guillou S."/>
            <person name="Cros-Aarteil S."/>
            <person name="Calhoun S."/>
            <person name="Haridas S."/>
            <person name="Kuo A."/>
            <person name="Mondo S."/>
            <person name="Pangilinan J."/>
            <person name="Riley R."/>
            <person name="Labutti K."/>
            <person name="Andreopoulos B."/>
            <person name="Lipzen A."/>
            <person name="Chen C."/>
            <person name="Yanf M."/>
            <person name="Daum C."/>
            <person name="Ng V."/>
            <person name="Clum A."/>
            <person name="Steindorff A."/>
            <person name="Ohm R."/>
            <person name="Martin F."/>
            <person name="Silar P."/>
            <person name="Natvig D."/>
            <person name="Lalanne C."/>
            <person name="Gautier V."/>
            <person name="Ament-Velasquez S.L."/>
            <person name="Kruys A."/>
            <person name="Hutchinson M.I."/>
            <person name="Powell A.J."/>
            <person name="Barry K."/>
            <person name="Miller A.N."/>
            <person name="Grigoriev I.V."/>
            <person name="Debuchy R."/>
            <person name="Gladieux P."/>
            <person name="Thoren M.H."/>
            <person name="Johannesson H."/>
        </authorList>
    </citation>
    <scope>NUCLEOTIDE SEQUENCE</scope>
    <source>
        <strain evidence="7">CBS 606.72</strain>
    </source>
</reference>
<keyword evidence="4 7" id="KW-0378">Hydrolase</keyword>
<name>A0AA40BTS9_9PEZI</name>
<keyword evidence="8" id="KW-1185">Reference proteome</keyword>
<protein>
    <submittedName>
        <fullName evidence="7">Alpha/Beta hydrolase protein</fullName>
    </submittedName>
</protein>
<dbReference type="GO" id="GO:0006629">
    <property type="term" value="P:lipid metabolic process"/>
    <property type="evidence" value="ECO:0007669"/>
    <property type="project" value="UniProtKB-KW"/>
</dbReference>
<dbReference type="AlphaFoldDB" id="A0AA40BTS9"/>
<dbReference type="SUPFAM" id="SSF53474">
    <property type="entry name" value="alpha/beta-Hydrolases"/>
    <property type="match status" value="1"/>
</dbReference>
<dbReference type="PANTHER" id="PTHR34043:SF3">
    <property type="entry name" value="ALPHA_BETA-HYDROLASES SUPERFAMILY PROTEIN"/>
    <property type="match status" value="1"/>
</dbReference>
<comment type="caution">
    <text evidence="7">The sequence shown here is derived from an EMBL/GenBank/DDBJ whole genome shotgun (WGS) entry which is preliminary data.</text>
</comment>
<evidence type="ECO:0000256" key="3">
    <source>
        <dbReference type="ARBA" id="ARBA00022729"/>
    </source>
</evidence>